<dbReference type="KEGG" id="mno:Mnod_0628"/>
<dbReference type="RefSeq" id="WP_015927372.1">
    <property type="nucleotide sequence ID" value="NC_011894.1"/>
</dbReference>
<dbReference type="OrthoDB" id="1522627at2"/>
<protein>
    <submittedName>
        <fullName evidence="1">Uncharacterized protein</fullName>
    </submittedName>
</protein>
<evidence type="ECO:0000313" key="2">
    <source>
        <dbReference type="Proteomes" id="UP000008207"/>
    </source>
</evidence>
<dbReference type="Proteomes" id="UP000008207">
    <property type="component" value="Chromosome"/>
</dbReference>
<gene>
    <name evidence="1" type="ordered locus">Mnod_0628</name>
</gene>
<dbReference type="AlphaFoldDB" id="B8IDU1"/>
<organism evidence="1 2">
    <name type="scientific">Methylobacterium nodulans (strain LMG 21967 / CNCM I-2342 / ORS 2060)</name>
    <dbReference type="NCBI Taxonomy" id="460265"/>
    <lineage>
        <taxon>Bacteria</taxon>
        <taxon>Pseudomonadati</taxon>
        <taxon>Pseudomonadota</taxon>
        <taxon>Alphaproteobacteria</taxon>
        <taxon>Hyphomicrobiales</taxon>
        <taxon>Methylobacteriaceae</taxon>
        <taxon>Methylobacterium</taxon>
    </lineage>
</organism>
<accession>B8IDU1</accession>
<name>B8IDU1_METNO</name>
<dbReference type="eggNOG" id="COG3409">
    <property type="taxonomic scope" value="Bacteria"/>
</dbReference>
<sequence length="289" mass="33325">MRAVVWVMVEAAAALTSGRFMRIFFILMFLNLALFPNNLSAQTGAENGFAHAKRFFDIEYPVDSRIIIQVMLVASGYQGSIPTPSLTKESYHAIKKFSDEQKYKFDRLIPNADMLSLIRKSESLLNKWKFERVSHPWGRRPLWIPMGITSNQEITSDGLIFSDSNKRTIIAYNYFNGKRLKHFARRLLSAIKRNNEEIIYTATTESKISIFSLDADGKYKYVRYYQDKYGIIGFTFVWNKSDTEIYGQRIATLMSASLVSSVYNQPTLDPKLYRTILTRITNSNEKPDP</sequence>
<proteinExistence type="predicted"/>
<reference evidence="1 2" key="1">
    <citation type="submission" date="2009-01" db="EMBL/GenBank/DDBJ databases">
        <title>Complete sequence of chromosome of Methylobacterium nodulans ORS 2060.</title>
        <authorList>
            <consortium name="US DOE Joint Genome Institute"/>
            <person name="Lucas S."/>
            <person name="Copeland A."/>
            <person name="Lapidus A."/>
            <person name="Glavina del Rio T."/>
            <person name="Dalin E."/>
            <person name="Tice H."/>
            <person name="Bruce D."/>
            <person name="Goodwin L."/>
            <person name="Pitluck S."/>
            <person name="Sims D."/>
            <person name="Brettin T."/>
            <person name="Detter J.C."/>
            <person name="Han C."/>
            <person name="Larimer F."/>
            <person name="Land M."/>
            <person name="Hauser L."/>
            <person name="Kyrpides N."/>
            <person name="Ivanova N."/>
            <person name="Marx C.J."/>
            <person name="Richardson P."/>
        </authorList>
    </citation>
    <scope>NUCLEOTIDE SEQUENCE [LARGE SCALE GENOMIC DNA]</scope>
    <source>
        <strain evidence="2">LMG 21967 / CNCM I-2342 / ORS 2060</strain>
    </source>
</reference>
<dbReference type="HOGENOM" id="CLU_962460_0_0_5"/>
<keyword evidence="2" id="KW-1185">Reference proteome</keyword>
<dbReference type="EMBL" id="CP001349">
    <property type="protein sequence ID" value="ACL55663.1"/>
    <property type="molecule type" value="Genomic_DNA"/>
</dbReference>
<evidence type="ECO:0000313" key="1">
    <source>
        <dbReference type="EMBL" id="ACL55663.1"/>
    </source>
</evidence>
<dbReference type="STRING" id="460265.Mnod_0628"/>